<dbReference type="InterPro" id="IPR011992">
    <property type="entry name" value="EF-hand-dom_pair"/>
</dbReference>
<protein>
    <recommendedName>
        <fullName evidence="11">Sorting nexin-8-like</fullName>
    </recommendedName>
</protein>
<dbReference type="Proteomes" id="UP001642483">
    <property type="component" value="Unassembled WGS sequence"/>
</dbReference>
<keyword evidence="4" id="KW-0653">Protein transport</keyword>
<comment type="subcellular location">
    <subcellularLocation>
        <location evidence="1">Membrane</location>
        <topology evidence="1">Peripheral membrane protein</topology>
        <orientation evidence="1">Cytoplasmic side</orientation>
    </subcellularLocation>
</comment>
<evidence type="ECO:0000313" key="9">
    <source>
        <dbReference type="EMBL" id="CAK8696212.1"/>
    </source>
</evidence>
<evidence type="ECO:0000256" key="1">
    <source>
        <dbReference type="ARBA" id="ARBA00004287"/>
    </source>
</evidence>
<gene>
    <name evidence="9" type="ORF">CVLEPA_LOCUS29385</name>
</gene>
<evidence type="ECO:0000256" key="5">
    <source>
        <dbReference type="ARBA" id="ARBA00023136"/>
    </source>
</evidence>
<keyword evidence="10" id="KW-1185">Reference proteome</keyword>
<dbReference type="Gene3D" id="1.20.1270.60">
    <property type="entry name" value="Arfaptin homology (AH) domain/BAR domain"/>
    <property type="match status" value="1"/>
</dbReference>
<dbReference type="Gene3D" id="3.30.1520.10">
    <property type="entry name" value="Phox-like domain"/>
    <property type="match status" value="1"/>
</dbReference>
<dbReference type="Pfam" id="PF00787">
    <property type="entry name" value="PX"/>
    <property type="match status" value="1"/>
</dbReference>
<dbReference type="SMART" id="SM00027">
    <property type="entry name" value="EH"/>
    <property type="match status" value="1"/>
</dbReference>
<comment type="similarity">
    <text evidence="2">Belongs to the sorting nexin family.</text>
</comment>
<evidence type="ECO:0000259" key="7">
    <source>
        <dbReference type="PROSITE" id="PS50031"/>
    </source>
</evidence>
<feature type="domain" description="PX" evidence="8">
    <location>
        <begin position="128"/>
        <end position="237"/>
    </location>
</feature>
<dbReference type="InterPro" id="IPR001683">
    <property type="entry name" value="PX_dom"/>
</dbReference>
<evidence type="ECO:0000256" key="3">
    <source>
        <dbReference type="ARBA" id="ARBA00022448"/>
    </source>
</evidence>
<dbReference type="PROSITE" id="PS50031">
    <property type="entry name" value="EH"/>
    <property type="match status" value="1"/>
</dbReference>
<dbReference type="CDD" id="cd06866">
    <property type="entry name" value="PX_SNX8_Mvp1p_like"/>
    <property type="match status" value="1"/>
</dbReference>
<keyword evidence="5" id="KW-0472">Membrane</keyword>
<evidence type="ECO:0008006" key="11">
    <source>
        <dbReference type="Google" id="ProtNLM"/>
    </source>
</evidence>
<comment type="caution">
    <text evidence="9">The sequence shown here is derived from an EMBL/GenBank/DDBJ whole genome shotgun (WGS) entry which is preliminary data.</text>
</comment>
<dbReference type="InterPro" id="IPR035704">
    <property type="entry name" value="SNX8/Mvp1_PX"/>
</dbReference>
<dbReference type="Pfam" id="PF19566">
    <property type="entry name" value="Snx8_BAR_dom"/>
    <property type="match status" value="1"/>
</dbReference>
<dbReference type="CDD" id="cd07597">
    <property type="entry name" value="BAR_SNX8"/>
    <property type="match status" value="1"/>
</dbReference>
<dbReference type="PANTHER" id="PTHR46571:SF1">
    <property type="entry name" value="SORTING NEXIN-8"/>
    <property type="match status" value="1"/>
</dbReference>
<feature type="domain" description="EH" evidence="7">
    <location>
        <begin position="12"/>
        <end position="52"/>
    </location>
</feature>
<dbReference type="InterPro" id="IPR045734">
    <property type="entry name" value="Snx8_BAR_dom"/>
</dbReference>
<dbReference type="InterPro" id="IPR028662">
    <property type="entry name" value="SNX8/Mvp1"/>
</dbReference>
<evidence type="ECO:0000256" key="2">
    <source>
        <dbReference type="ARBA" id="ARBA00010883"/>
    </source>
</evidence>
<accession>A0ABP0GX50</accession>
<sequence>MSDLTGAVPPYYRDVYDILCPTQNEQISQTLFANVLTKSGLERAILSQVWDMLDSKDGFINRSNLYKGLALVAFAQQGKTISDKLLQNFTGQELPKPNLGNIDGLKILLQQSKKSPTALNVTYSQCCALDTVQVTIVPEKKGIFLKHVEYEITSQHHQCTVKRRYNDFVAFHELLQQIFPYRIIPRLPPKKVLMSSDKEFIETRRKALRRFLNIVSRHPAMNDSQALKFFLTYSGHEVVHKIKEQFRGSADEYMKSPIATQAKDLVPPDTPTEFAASKEQMKQVTSHIQRLRDMAARISDRSKGNAMDMLGFGKELIGLGNDSAVASRWATGGNNVLGVMKRAFGSLSVEFSNIAEKHSLQGIREEEGVVDQLNTLYDLLIAYHDLCERHEKGVLREHHSALKKYGAMKTKRIAAAVTNMEQGGIDKIESKIVAQESEIQQRENRSYFSLHCIHLETQLVYLNMEILSEVVSTLVATQIKGHQEMAKLWEDLAPSVTNLLSSTDSQRNGSASPMSPNSPKFNW</sequence>
<reference evidence="9 10" key="1">
    <citation type="submission" date="2024-02" db="EMBL/GenBank/DDBJ databases">
        <authorList>
            <person name="Daric V."/>
            <person name="Darras S."/>
        </authorList>
    </citation>
    <scope>NUCLEOTIDE SEQUENCE [LARGE SCALE GENOMIC DNA]</scope>
</reference>
<evidence type="ECO:0000256" key="4">
    <source>
        <dbReference type="ARBA" id="ARBA00022927"/>
    </source>
</evidence>
<evidence type="ECO:0000259" key="8">
    <source>
        <dbReference type="PROSITE" id="PS50195"/>
    </source>
</evidence>
<dbReference type="PANTHER" id="PTHR46571">
    <property type="entry name" value="SORTING NEXIN-8"/>
    <property type="match status" value="1"/>
</dbReference>
<dbReference type="EMBL" id="CAWYQH010000152">
    <property type="protein sequence ID" value="CAK8696212.1"/>
    <property type="molecule type" value="Genomic_DNA"/>
</dbReference>
<dbReference type="Gene3D" id="1.10.238.10">
    <property type="entry name" value="EF-hand"/>
    <property type="match status" value="1"/>
</dbReference>
<organism evidence="9 10">
    <name type="scientific">Clavelina lepadiformis</name>
    <name type="common">Light-bulb sea squirt</name>
    <name type="synonym">Ascidia lepadiformis</name>
    <dbReference type="NCBI Taxonomy" id="159417"/>
    <lineage>
        <taxon>Eukaryota</taxon>
        <taxon>Metazoa</taxon>
        <taxon>Chordata</taxon>
        <taxon>Tunicata</taxon>
        <taxon>Ascidiacea</taxon>
        <taxon>Aplousobranchia</taxon>
        <taxon>Clavelinidae</taxon>
        <taxon>Clavelina</taxon>
    </lineage>
</organism>
<dbReference type="SMART" id="SM00312">
    <property type="entry name" value="PX"/>
    <property type="match status" value="1"/>
</dbReference>
<keyword evidence="3" id="KW-0813">Transport</keyword>
<dbReference type="SUPFAM" id="SSF47473">
    <property type="entry name" value="EF-hand"/>
    <property type="match status" value="1"/>
</dbReference>
<dbReference type="PROSITE" id="PS50195">
    <property type="entry name" value="PX"/>
    <property type="match status" value="1"/>
</dbReference>
<dbReference type="Pfam" id="PF12763">
    <property type="entry name" value="EH"/>
    <property type="match status" value="1"/>
</dbReference>
<evidence type="ECO:0000256" key="6">
    <source>
        <dbReference type="SAM" id="MobiDB-lite"/>
    </source>
</evidence>
<feature type="region of interest" description="Disordered" evidence="6">
    <location>
        <begin position="500"/>
        <end position="523"/>
    </location>
</feature>
<dbReference type="SUPFAM" id="SSF64268">
    <property type="entry name" value="PX domain"/>
    <property type="match status" value="1"/>
</dbReference>
<evidence type="ECO:0000313" key="10">
    <source>
        <dbReference type="Proteomes" id="UP001642483"/>
    </source>
</evidence>
<proteinExistence type="inferred from homology"/>
<dbReference type="InterPro" id="IPR000261">
    <property type="entry name" value="EH_dom"/>
</dbReference>
<name>A0ABP0GX50_CLALP</name>
<dbReference type="InterPro" id="IPR027267">
    <property type="entry name" value="AH/BAR_dom_sf"/>
</dbReference>
<dbReference type="InterPro" id="IPR036871">
    <property type="entry name" value="PX_dom_sf"/>
</dbReference>